<dbReference type="FunCoup" id="D3B4P8">
    <property type="interactions" value="695"/>
</dbReference>
<dbReference type="OMA" id="NKDHTDK"/>
<evidence type="ECO:0000259" key="3">
    <source>
        <dbReference type="PROSITE" id="PS51399"/>
    </source>
</evidence>
<dbReference type="RefSeq" id="XP_020436412.1">
    <property type="nucleotide sequence ID" value="XM_020574340.1"/>
</dbReference>
<dbReference type="InterPro" id="IPR039517">
    <property type="entry name" value="C6orf106_UBA-like"/>
</dbReference>
<dbReference type="SMART" id="SM00553">
    <property type="entry name" value="SEP"/>
    <property type="match status" value="1"/>
</dbReference>
<dbReference type="InterPro" id="IPR009060">
    <property type="entry name" value="UBA-like_sf"/>
</dbReference>
<dbReference type="SUPFAM" id="SSF102848">
    <property type="entry name" value="NSFL1 (p97 ATPase) cofactor p47, SEP domain"/>
    <property type="match status" value="1"/>
</dbReference>
<accession>D3B4P8</accession>
<feature type="region of interest" description="Disordered" evidence="1">
    <location>
        <begin position="290"/>
        <end position="330"/>
    </location>
</feature>
<dbReference type="GeneID" id="31358895"/>
<dbReference type="PANTHER" id="PTHR23333:SF20">
    <property type="entry name" value="NSFL1 COFACTOR P47"/>
    <property type="match status" value="1"/>
</dbReference>
<gene>
    <name evidence="4" type="ORF">PPL_03373</name>
</gene>
<feature type="compositionally biased region" description="Low complexity" evidence="1">
    <location>
        <begin position="53"/>
        <end position="63"/>
    </location>
</feature>
<dbReference type="InterPro" id="IPR036241">
    <property type="entry name" value="NSFL1C_SEP_dom_sf"/>
</dbReference>
<dbReference type="Gene3D" id="1.10.8.10">
    <property type="entry name" value="DNA helicase RuvA subunit, C-terminal domain"/>
    <property type="match status" value="1"/>
</dbReference>
<dbReference type="GO" id="GO:0005829">
    <property type="term" value="C:cytosol"/>
    <property type="evidence" value="ECO:0007669"/>
    <property type="project" value="TreeGrafter"/>
</dbReference>
<sequence length="416" mass="45294">MADKEQLKSQFKSITNADDHVCQFYLESHDWNLDSATLSYFEDQPEGGGSGGVSQPQQQSRQPYIEEEEEEDDEPFRPRGVMANQPPPSSSSGSTKKTSGAPARGGVRTLSDFNSDDHSDHDDDDEDDKTQNYFTGGEKSGLMVQSGPKPKKSGDKGVVDDVFDSAKKQGAKPAAERKPNKPESFDSVGYMLGNTQAGQTVQSKPPAKNPDDQTVEVKITFWQQGFTIDDGPLRGFDRPENREFLMDIQRGVIPRELEANAPPGGLSIVLLDNRQKDYVEPAKPRYVAFSGSGQALGSTPSSTSTTTTTSSTSSSSSSRPTTTTATTTTTAPTVEIDRSQPTTVIQIRMADGSRQQATFNETHTLQQLINYINAINNNTRPFDLLSGFPMKPIPINPSQSLKDAGLLGALIQQKFK</sequence>
<dbReference type="Pfam" id="PF08059">
    <property type="entry name" value="SEP"/>
    <property type="match status" value="1"/>
</dbReference>
<dbReference type="InterPro" id="IPR001012">
    <property type="entry name" value="UBX_dom"/>
</dbReference>
<feature type="compositionally biased region" description="Low complexity" evidence="1">
    <location>
        <begin position="90"/>
        <end position="100"/>
    </location>
</feature>
<organism evidence="4 5">
    <name type="scientific">Heterostelium pallidum (strain ATCC 26659 / Pp 5 / PN500)</name>
    <name type="common">Cellular slime mold</name>
    <name type="synonym">Polysphondylium pallidum</name>
    <dbReference type="NCBI Taxonomy" id="670386"/>
    <lineage>
        <taxon>Eukaryota</taxon>
        <taxon>Amoebozoa</taxon>
        <taxon>Evosea</taxon>
        <taxon>Eumycetozoa</taxon>
        <taxon>Dictyostelia</taxon>
        <taxon>Acytosteliales</taxon>
        <taxon>Acytosteliaceae</taxon>
        <taxon>Heterostelium</taxon>
    </lineage>
</organism>
<comment type="caution">
    <text evidence="4">The sequence shown here is derived from an EMBL/GenBank/DDBJ whole genome shotgun (WGS) entry which is preliminary data.</text>
</comment>
<evidence type="ECO:0000256" key="1">
    <source>
        <dbReference type="SAM" id="MobiDB-lite"/>
    </source>
</evidence>
<dbReference type="STRING" id="670386.D3B4P8"/>
<evidence type="ECO:0000313" key="4">
    <source>
        <dbReference type="EMBL" id="EFA84296.1"/>
    </source>
</evidence>
<feature type="compositionally biased region" description="Low complexity" evidence="1">
    <location>
        <begin position="298"/>
        <end position="330"/>
    </location>
</feature>
<proteinExistence type="predicted"/>
<dbReference type="Proteomes" id="UP000001396">
    <property type="component" value="Unassembled WGS sequence"/>
</dbReference>
<dbReference type="CDD" id="cd14349">
    <property type="entry name" value="UBA_CF106"/>
    <property type="match status" value="1"/>
</dbReference>
<dbReference type="GO" id="GO:0043161">
    <property type="term" value="P:proteasome-mediated ubiquitin-dependent protein catabolic process"/>
    <property type="evidence" value="ECO:0007669"/>
    <property type="project" value="TreeGrafter"/>
</dbReference>
<dbReference type="PANTHER" id="PTHR23333">
    <property type="entry name" value="UBX DOMAIN CONTAINING PROTEIN"/>
    <property type="match status" value="1"/>
</dbReference>
<dbReference type="GO" id="GO:0007030">
    <property type="term" value="P:Golgi organization"/>
    <property type="evidence" value="ECO:0007669"/>
    <property type="project" value="TreeGrafter"/>
</dbReference>
<feature type="compositionally biased region" description="Basic and acidic residues" evidence="1">
    <location>
        <begin position="174"/>
        <end position="184"/>
    </location>
</feature>
<dbReference type="EMBL" id="ADBJ01000010">
    <property type="protein sequence ID" value="EFA84296.1"/>
    <property type="molecule type" value="Genomic_DNA"/>
</dbReference>
<dbReference type="GO" id="GO:0061025">
    <property type="term" value="P:membrane fusion"/>
    <property type="evidence" value="ECO:0007669"/>
    <property type="project" value="TreeGrafter"/>
</dbReference>
<dbReference type="GO" id="GO:0043130">
    <property type="term" value="F:ubiquitin binding"/>
    <property type="evidence" value="ECO:0007669"/>
    <property type="project" value="TreeGrafter"/>
</dbReference>
<keyword evidence="5" id="KW-1185">Reference proteome</keyword>
<dbReference type="InParanoid" id="D3B4P8"/>
<evidence type="ECO:0000313" key="5">
    <source>
        <dbReference type="Proteomes" id="UP000001396"/>
    </source>
</evidence>
<feature type="region of interest" description="Disordered" evidence="1">
    <location>
        <begin position="37"/>
        <end position="190"/>
    </location>
</feature>
<dbReference type="SMART" id="SM00166">
    <property type="entry name" value="UBX"/>
    <property type="match status" value="1"/>
</dbReference>
<dbReference type="SUPFAM" id="SSF54236">
    <property type="entry name" value="Ubiquitin-like"/>
    <property type="match status" value="1"/>
</dbReference>
<dbReference type="Gene3D" id="3.30.420.210">
    <property type="entry name" value="SEP domain"/>
    <property type="match status" value="1"/>
</dbReference>
<dbReference type="SUPFAM" id="SSF46934">
    <property type="entry name" value="UBA-like"/>
    <property type="match status" value="1"/>
</dbReference>
<dbReference type="Pfam" id="PF00789">
    <property type="entry name" value="UBX"/>
    <property type="match status" value="1"/>
</dbReference>
<feature type="compositionally biased region" description="Basic and acidic residues" evidence="1">
    <location>
        <begin position="152"/>
        <end position="167"/>
    </location>
</feature>
<dbReference type="Gene3D" id="3.10.20.90">
    <property type="entry name" value="Phosphatidylinositol 3-kinase Catalytic Subunit, Chain A, domain 1"/>
    <property type="match status" value="1"/>
</dbReference>
<reference evidence="4 5" key="1">
    <citation type="journal article" date="2011" name="Genome Res.">
        <title>Phylogeny-wide analysis of social amoeba genomes highlights ancient origins for complex intercellular communication.</title>
        <authorList>
            <person name="Heidel A.J."/>
            <person name="Lawal H.M."/>
            <person name="Felder M."/>
            <person name="Schilde C."/>
            <person name="Helps N.R."/>
            <person name="Tunggal B."/>
            <person name="Rivero F."/>
            <person name="John U."/>
            <person name="Schleicher M."/>
            <person name="Eichinger L."/>
            <person name="Platzer M."/>
            <person name="Noegel A.A."/>
            <person name="Schaap P."/>
            <person name="Gloeckner G."/>
        </authorList>
    </citation>
    <scope>NUCLEOTIDE SEQUENCE [LARGE SCALE GENOMIC DNA]</scope>
    <source>
        <strain evidence="5">ATCC 26659 / Pp 5 / PN500</strain>
    </source>
</reference>
<dbReference type="GO" id="GO:0031468">
    <property type="term" value="P:nuclear membrane reassembly"/>
    <property type="evidence" value="ECO:0007669"/>
    <property type="project" value="TreeGrafter"/>
</dbReference>
<dbReference type="InterPro" id="IPR012989">
    <property type="entry name" value="SEP_domain"/>
</dbReference>
<feature type="domain" description="UBX" evidence="2">
    <location>
        <begin position="338"/>
        <end position="414"/>
    </location>
</feature>
<feature type="compositionally biased region" description="Acidic residues" evidence="1">
    <location>
        <begin position="65"/>
        <end position="74"/>
    </location>
</feature>
<dbReference type="InterPro" id="IPR029071">
    <property type="entry name" value="Ubiquitin-like_domsf"/>
</dbReference>
<protein>
    <submittedName>
        <fullName evidence="4">UBX domain-containing protein</fullName>
    </submittedName>
</protein>
<dbReference type="PROSITE" id="PS50033">
    <property type="entry name" value="UBX"/>
    <property type="match status" value="1"/>
</dbReference>
<evidence type="ECO:0000259" key="2">
    <source>
        <dbReference type="PROSITE" id="PS50033"/>
    </source>
</evidence>
<dbReference type="GO" id="GO:0000045">
    <property type="term" value="P:autophagosome assembly"/>
    <property type="evidence" value="ECO:0007669"/>
    <property type="project" value="TreeGrafter"/>
</dbReference>
<name>D3B4P8_HETP5</name>
<feature type="domain" description="SEP" evidence="3">
    <location>
        <begin position="214"/>
        <end position="279"/>
    </location>
</feature>
<dbReference type="PROSITE" id="PS51399">
    <property type="entry name" value="SEP"/>
    <property type="match status" value="1"/>
</dbReference>
<dbReference type="AlphaFoldDB" id="D3B4P8"/>
<dbReference type="GO" id="GO:0005634">
    <property type="term" value="C:nucleus"/>
    <property type="evidence" value="ECO:0007669"/>
    <property type="project" value="TreeGrafter"/>
</dbReference>
<dbReference type="Pfam" id="PF14555">
    <property type="entry name" value="UBA_4"/>
    <property type="match status" value="1"/>
</dbReference>